<evidence type="ECO:0000256" key="1">
    <source>
        <dbReference type="SAM" id="MobiDB-lite"/>
    </source>
</evidence>
<dbReference type="InterPro" id="IPR027417">
    <property type="entry name" value="P-loop_NTPase"/>
</dbReference>
<evidence type="ECO:0000313" key="3">
    <source>
        <dbReference type="Proteomes" id="UP001165136"/>
    </source>
</evidence>
<dbReference type="EMBL" id="BSTI01000013">
    <property type="protein sequence ID" value="GLY68729.1"/>
    <property type="molecule type" value="Genomic_DNA"/>
</dbReference>
<dbReference type="AlphaFoldDB" id="A0A9W6R416"/>
<dbReference type="Proteomes" id="UP001165136">
    <property type="component" value="Unassembled WGS sequence"/>
</dbReference>
<dbReference type="GO" id="GO:0043531">
    <property type="term" value="F:ADP binding"/>
    <property type="evidence" value="ECO:0007669"/>
    <property type="project" value="InterPro"/>
</dbReference>
<dbReference type="Gene3D" id="3.40.50.300">
    <property type="entry name" value="P-loop containing nucleotide triphosphate hydrolases"/>
    <property type="match status" value="1"/>
</dbReference>
<dbReference type="PANTHER" id="PTHR47691">
    <property type="entry name" value="REGULATOR-RELATED"/>
    <property type="match status" value="1"/>
</dbReference>
<feature type="region of interest" description="Disordered" evidence="1">
    <location>
        <begin position="414"/>
        <end position="439"/>
    </location>
</feature>
<reference evidence="2" key="1">
    <citation type="submission" date="2023-03" db="EMBL/GenBank/DDBJ databases">
        <title>Amycolatopsis taiwanensis NBRC 103393.</title>
        <authorList>
            <person name="Ichikawa N."/>
            <person name="Sato H."/>
            <person name="Tonouchi N."/>
        </authorList>
    </citation>
    <scope>NUCLEOTIDE SEQUENCE</scope>
    <source>
        <strain evidence="2">NBRC 103393</strain>
    </source>
</reference>
<feature type="compositionally biased region" description="Basic and acidic residues" evidence="1">
    <location>
        <begin position="414"/>
        <end position="426"/>
    </location>
</feature>
<comment type="caution">
    <text evidence="2">The sequence shown here is derived from an EMBL/GenBank/DDBJ whole genome shotgun (WGS) entry which is preliminary data.</text>
</comment>
<keyword evidence="3" id="KW-1185">Reference proteome</keyword>
<protein>
    <recommendedName>
        <fullName evidence="4">NB-ARC domain-containing protein</fullName>
    </recommendedName>
</protein>
<dbReference type="RefSeq" id="WP_285488557.1">
    <property type="nucleotide sequence ID" value="NZ_BSTI01000013.1"/>
</dbReference>
<gene>
    <name evidence="2" type="ORF">Atai01_53480</name>
</gene>
<name>A0A9W6R416_9PSEU</name>
<evidence type="ECO:0000313" key="2">
    <source>
        <dbReference type="EMBL" id="GLY68729.1"/>
    </source>
</evidence>
<dbReference type="SUPFAM" id="SSF52540">
    <property type="entry name" value="P-loop containing nucleoside triphosphate hydrolases"/>
    <property type="match status" value="1"/>
</dbReference>
<proteinExistence type="predicted"/>
<dbReference type="PANTHER" id="PTHR47691:SF3">
    <property type="entry name" value="HTH-TYPE TRANSCRIPTIONAL REGULATOR RV0890C-RELATED"/>
    <property type="match status" value="1"/>
</dbReference>
<evidence type="ECO:0008006" key="4">
    <source>
        <dbReference type="Google" id="ProtNLM"/>
    </source>
</evidence>
<organism evidence="2 3">
    <name type="scientific">Amycolatopsis taiwanensis</name>
    <dbReference type="NCBI Taxonomy" id="342230"/>
    <lineage>
        <taxon>Bacteria</taxon>
        <taxon>Bacillati</taxon>
        <taxon>Actinomycetota</taxon>
        <taxon>Actinomycetes</taxon>
        <taxon>Pseudonocardiales</taxon>
        <taxon>Pseudonocardiaceae</taxon>
        <taxon>Amycolatopsis</taxon>
    </lineage>
</organism>
<sequence>MRAQYSASYLSKVLHGHRRLLPSVARALDDALEANGELEHLAREQEVSRREPLRPMQLPAVAGGFVGREDYLHELDAALIAQTRPGAAMVTLVEGGFWVGKTALALQWASRVHHRFPGGCLFADLRGLAPGHAADPSVVLDAFLQALGLGPQAQRGTIDERAARYRSVLAEQPALVVLDNVASYEQVRPLLPGAGSAVVLTSREHQPALLLRTGGLRIDLPPLSTEDALTLLRQRVGEARVAAEPDAAQAVVRHCGRLPMAVLIAGEHIQQRHHGSLRSLAEALATESRRLDLFTSADPTMNIRAVIDLSYLALPPRERRVFRLAGISPAPAISPESAAALTGLDVDTAQASLTVLRHAHLLEDAPGERLRMSDLLHAYARYRGIVDEPTVEVERAHGRVLALVYRHRMERREHDGSRLVRPSLDHRGHRRHHAADLPR</sequence>
<accession>A0A9W6R416</accession>